<reference evidence="2 4" key="1">
    <citation type="submission" date="2016-05" db="EMBL/GenBank/DDBJ databases">
        <authorList>
            <person name="Gu J."/>
        </authorList>
    </citation>
    <scope>NUCLEOTIDE SEQUENCE [LARGE SCALE GENOMIC DNA]</scope>
    <source>
        <strain evidence="2 4">ACCC40021</strain>
    </source>
</reference>
<accession>A0A1P8TQ93</accession>
<proteinExistence type="predicted"/>
<evidence type="ECO:0000313" key="3">
    <source>
        <dbReference type="EMBL" id="QQC87722.1"/>
    </source>
</evidence>
<feature type="compositionally biased region" description="Basic residues" evidence="1">
    <location>
        <begin position="62"/>
        <end position="73"/>
    </location>
</feature>
<evidence type="ECO:0000313" key="4">
    <source>
        <dbReference type="Proteomes" id="UP000187191"/>
    </source>
</evidence>
<protein>
    <submittedName>
        <fullName evidence="3">Uncharacterized protein</fullName>
    </submittedName>
</protein>
<evidence type="ECO:0000313" key="2">
    <source>
        <dbReference type="EMBL" id="APY89791.1"/>
    </source>
</evidence>
<dbReference type="AlphaFoldDB" id="A0A1P8TQ93"/>
<organism evidence="3 5">
    <name type="scientific">Streptomyces alfalfae</name>
    <dbReference type="NCBI Taxonomy" id="1642299"/>
    <lineage>
        <taxon>Bacteria</taxon>
        <taxon>Bacillati</taxon>
        <taxon>Actinomycetota</taxon>
        <taxon>Actinomycetes</taxon>
        <taxon>Kitasatosporales</taxon>
        <taxon>Streptomycetaceae</taxon>
        <taxon>Streptomyces</taxon>
    </lineage>
</organism>
<dbReference type="RefSeq" id="WP_076687547.1">
    <property type="nucleotide sequence ID" value="NZ_CP015588.1"/>
</dbReference>
<dbReference type="KEGG" id="ssia:A7J05_32585"/>
<gene>
    <name evidence="2" type="ORF">A7J05_32585</name>
    <name evidence="3" type="ORF">I8755_04345</name>
</gene>
<dbReference type="Proteomes" id="UP000596130">
    <property type="component" value="Chromosome"/>
</dbReference>
<sequence length="73" mass="8240">MITVAVLLLPGLALLLLLMARLEDRLLAPGTRPRTARHARRHHLRLIRGGGEVTPERESRHIRAARPQRRNAA</sequence>
<dbReference type="EMBL" id="CP065959">
    <property type="protein sequence ID" value="QQC87722.1"/>
    <property type="molecule type" value="Genomic_DNA"/>
</dbReference>
<feature type="region of interest" description="Disordered" evidence="1">
    <location>
        <begin position="49"/>
        <end position="73"/>
    </location>
</feature>
<dbReference type="EMBL" id="CP015588">
    <property type="protein sequence ID" value="APY89791.1"/>
    <property type="molecule type" value="Genomic_DNA"/>
</dbReference>
<name>A0A1P8TQ93_9ACTN</name>
<evidence type="ECO:0000313" key="5">
    <source>
        <dbReference type="Proteomes" id="UP000596130"/>
    </source>
</evidence>
<evidence type="ECO:0000256" key="1">
    <source>
        <dbReference type="SAM" id="MobiDB-lite"/>
    </source>
</evidence>
<reference evidence="3 5" key="2">
    <citation type="submission" date="2020-12" db="EMBL/GenBank/DDBJ databases">
        <title>Identification and biosynthesis of polyene macrolides produced by Streptomyces alfalfae Men-myco-93-63.</title>
        <authorList>
            <person name="Liu D."/>
            <person name="Li Y."/>
            <person name="Liu L."/>
            <person name="Han X."/>
            <person name="Shen F."/>
        </authorList>
    </citation>
    <scope>NUCLEOTIDE SEQUENCE [LARGE SCALE GENOMIC DNA]</scope>
    <source>
        <strain evidence="3 5">Men-myco-93-63</strain>
    </source>
</reference>
<dbReference type="Proteomes" id="UP000187191">
    <property type="component" value="Chromosome"/>
</dbReference>
<keyword evidence="4" id="KW-1185">Reference proteome</keyword>